<gene>
    <name evidence="5 9" type="primary">pdxH</name>
    <name evidence="9" type="ORF">GCM10025874_09460</name>
</gene>
<dbReference type="EC" id="1.4.3.5" evidence="5"/>
<comment type="catalytic activity">
    <reaction evidence="5">
        <text>pyridoxine 5'-phosphate + O2 = pyridoxal 5'-phosphate + H2O2</text>
        <dbReference type="Rhea" id="RHEA:15149"/>
        <dbReference type="ChEBI" id="CHEBI:15379"/>
        <dbReference type="ChEBI" id="CHEBI:16240"/>
        <dbReference type="ChEBI" id="CHEBI:58589"/>
        <dbReference type="ChEBI" id="CHEBI:597326"/>
        <dbReference type="EC" id="1.4.3.5"/>
    </reaction>
</comment>
<feature type="binding site" evidence="5">
    <location>
        <begin position="191"/>
        <end position="193"/>
    </location>
    <ligand>
        <name>substrate</name>
    </ligand>
</feature>
<comment type="pathway">
    <text evidence="5">Cofactor metabolism; pyridoxal 5'-phosphate salvage; pyridoxal 5'-phosphate from pyridoxamine 5'-phosphate: step 1/1.</text>
</comment>
<comment type="similarity">
    <text evidence="1 5">Belongs to the pyridoxamine 5'-phosphate oxidase family.</text>
</comment>
<feature type="binding site" evidence="5 6">
    <location>
        <position position="82"/>
    </location>
    <ligand>
        <name>FMN</name>
        <dbReference type="ChEBI" id="CHEBI:58210"/>
    </ligand>
</feature>
<keyword evidence="3 5" id="KW-0288">FMN</keyword>
<dbReference type="InterPro" id="IPR019740">
    <property type="entry name" value="Pyridox_Oxase_CS"/>
</dbReference>
<dbReference type="InterPro" id="IPR012349">
    <property type="entry name" value="Split_barrel_FMN-bd"/>
</dbReference>
<evidence type="ECO:0000313" key="10">
    <source>
        <dbReference type="Proteomes" id="UP001157160"/>
    </source>
</evidence>
<feature type="binding site" evidence="5">
    <location>
        <position position="131"/>
    </location>
    <ligand>
        <name>substrate</name>
    </ligand>
</feature>
<dbReference type="Proteomes" id="UP001157160">
    <property type="component" value="Unassembled WGS sequence"/>
</dbReference>
<protein>
    <recommendedName>
        <fullName evidence="5">Pyridoxine/pyridoxamine 5'-phosphate oxidase</fullName>
        <ecNumber evidence="5">1.4.3.5</ecNumber>
    </recommendedName>
    <alternativeName>
        <fullName evidence="5">PNP/PMP oxidase</fullName>
        <shortName evidence="5">PNPOx</shortName>
    </alternativeName>
    <alternativeName>
        <fullName evidence="5">Pyridoxal 5'-phosphate synthase</fullName>
    </alternativeName>
</protein>
<dbReference type="Pfam" id="PF10590">
    <property type="entry name" value="PNP_phzG_C"/>
    <property type="match status" value="1"/>
</dbReference>
<evidence type="ECO:0000256" key="4">
    <source>
        <dbReference type="ARBA" id="ARBA00023002"/>
    </source>
</evidence>
<feature type="binding site" evidence="5">
    <location>
        <position position="66"/>
    </location>
    <ligand>
        <name>substrate</name>
    </ligand>
</feature>
<dbReference type="GO" id="GO:0008615">
    <property type="term" value="P:pyridoxine biosynthetic process"/>
    <property type="evidence" value="ECO:0007669"/>
    <property type="project" value="UniProtKB-UniRule"/>
</dbReference>
<evidence type="ECO:0000256" key="2">
    <source>
        <dbReference type="ARBA" id="ARBA00022630"/>
    </source>
</evidence>
<dbReference type="PANTHER" id="PTHR10851:SF0">
    <property type="entry name" value="PYRIDOXINE-5'-PHOSPHATE OXIDASE"/>
    <property type="match status" value="1"/>
</dbReference>
<comment type="subunit">
    <text evidence="5">Homodimer.</text>
</comment>
<dbReference type="PROSITE" id="PS01064">
    <property type="entry name" value="PYRIDOX_OXIDASE"/>
    <property type="match status" value="1"/>
</dbReference>
<reference evidence="9 10" key="1">
    <citation type="journal article" date="2014" name="Int. J. Syst. Evol. Microbiol.">
        <title>Complete genome sequence of Corynebacterium casei LMG S-19264T (=DSM 44701T), isolated from a smear-ripened cheese.</title>
        <authorList>
            <consortium name="US DOE Joint Genome Institute (JGI-PGF)"/>
            <person name="Walter F."/>
            <person name="Albersmeier A."/>
            <person name="Kalinowski J."/>
            <person name="Ruckert C."/>
        </authorList>
    </citation>
    <scope>NUCLEOTIDE SEQUENCE [LARGE SCALE GENOMIC DNA]</scope>
    <source>
        <strain evidence="9 10">NBRC 112289</strain>
    </source>
</reference>
<dbReference type="GO" id="GO:0010181">
    <property type="term" value="F:FMN binding"/>
    <property type="evidence" value="ECO:0007669"/>
    <property type="project" value="UniProtKB-UniRule"/>
</dbReference>
<evidence type="ECO:0000256" key="5">
    <source>
        <dbReference type="HAMAP-Rule" id="MF_01629"/>
    </source>
</evidence>
<feature type="binding site" evidence="5">
    <location>
        <begin position="61"/>
        <end position="66"/>
    </location>
    <ligand>
        <name>FMN</name>
        <dbReference type="ChEBI" id="CHEBI:58210"/>
    </ligand>
</feature>
<feature type="domain" description="Pyridoxine 5'-phosphate oxidase dimerisation C-terminal" evidence="8">
    <location>
        <begin position="172"/>
        <end position="214"/>
    </location>
</feature>
<evidence type="ECO:0000313" key="9">
    <source>
        <dbReference type="EMBL" id="GMA27693.1"/>
    </source>
</evidence>
<name>A0AA37UBG2_9MICO</name>
<dbReference type="Gene3D" id="2.30.110.10">
    <property type="entry name" value="Electron Transport, Fmn-binding Protein, Chain A"/>
    <property type="match status" value="1"/>
</dbReference>
<dbReference type="InterPro" id="IPR000659">
    <property type="entry name" value="Pyridox_Oxase"/>
</dbReference>
<dbReference type="Pfam" id="PF01243">
    <property type="entry name" value="PNPOx_N"/>
    <property type="match status" value="1"/>
</dbReference>
<keyword evidence="5" id="KW-0664">Pyridoxine biosynthesis</keyword>
<dbReference type="PIRSF" id="PIRSF000190">
    <property type="entry name" value="Pyd_amn-ph_oxd"/>
    <property type="match status" value="1"/>
</dbReference>
<evidence type="ECO:0000256" key="6">
    <source>
        <dbReference type="PIRSR" id="PIRSR000190-2"/>
    </source>
</evidence>
<dbReference type="EMBL" id="BSUL01000001">
    <property type="protein sequence ID" value="GMA27693.1"/>
    <property type="molecule type" value="Genomic_DNA"/>
</dbReference>
<organism evidence="9 10">
    <name type="scientific">Arenivirga flava</name>
    <dbReference type="NCBI Taxonomy" id="1930060"/>
    <lineage>
        <taxon>Bacteria</taxon>
        <taxon>Bacillati</taxon>
        <taxon>Actinomycetota</taxon>
        <taxon>Actinomycetes</taxon>
        <taxon>Micrococcales</taxon>
        <taxon>Microbacteriaceae</taxon>
        <taxon>Arenivirga</taxon>
    </lineage>
</organism>
<comment type="catalytic activity">
    <reaction evidence="5">
        <text>pyridoxamine 5'-phosphate + O2 + H2O = pyridoxal 5'-phosphate + H2O2 + NH4(+)</text>
        <dbReference type="Rhea" id="RHEA:15817"/>
        <dbReference type="ChEBI" id="CHEBI:15377"/>
        <dbReference type="ChEBI" id="CHEBI:15379"/>
        <dbReference type="ChEBI" id="CHEBI:16240"/>
        <dbReference type="ChEBI" id="CHEBI:28938"/>
        <dbReference type="ChEBI" id="CHEBI:58451"/>
        <dbReference type="ChEBI" id="CHEBI:597326"/>
        <dbReference type="EC" id="1.4.3.5"/>
    </reaction>
</comment>
<dbReference type="InterPro" id="IPR011576">
    <property type="entry name" value="Pyridox_Oxase_N"/>
</dbReference>
<evidence type="ECO:0000256" key="3">
    <source>
        <dbReference type="ARBA" id="ARBA00022643"/>
    </source>
</evidence>
<evidence type="ECO:0000259" key="8">
    <source>
        <dbReference type="Pfam" id="PF10590"/>
    </source>
</evidence>
<feature type="binding site" evidence="5 6">
    <location>
        <position position="83"/>
    </location>
    <ligand>
        <name>FMN</name>
        <dbReference type="ChEBI" id="CHEBI:58210"/>
    </ligand>
</feature>
<dbReference type="HAMAP" id="MF_01629">
    <property type="entry name" value="PdxH"/>
    <property type="match status" value="1"/>
</dbReference>
<comment type="function">
    <text evidence="5">Catalyzes the oxidation of either pyridoxine 5'-phosphate (PNP) or pyridoxamine 5'-phosphate (PMP) into pyridoxal 5'-phosphate (PLP).</text>
</comment>
<dbReference type="InterPro" id="IPR019576">
    <property type="entry name" value="Pyridoxamine_oxidase_dimer_C"/>
</dbReference>
<dbReference type="GO" id="GO:0004733">
    <property type="term" value="F:pyridoxamine phosphate oxidase activity"/>
    <property type="evidence" value="ECO:0007669"/>
    <property type="project" value="UniProtKB-UniRule"/>
</dbReference>
<dbReference type="AlphaFoldDB" id="A0AA37UBG2"/>
<feature type="binding site" evidence="5">
    <location>
        <position position="123"/>
    </location>
    <ligand>
        <name>substrate</name>
    </ligand>
</feature>
<feature type="binding site" evidence="5 6">
    <location>
        <position position="195"/>
    </location>
    <ligand>
        <name>FMN</name>
        <dbReference type="ChEBI" id="CHEBI:58210"/>
    </ligand>
</feature>
<feature type="domain" description="Pyridoxamine 5'-phosphate oxidase N-terminal" evidence="7">
    <location>
        <begin position="39"/>
        <end position="158"/>
    </location>
</feature>
<keyword evidence="10" id="KW-1185">Reference proteome</keyword>
<dbReference type="RefSeq" id="WP_284230473.1">
    <property type="nucleotide sequence ID" value="NZ_BSUL01000001.1"/>
</dbReference>
<comment type="pathway">
    <text evidence="5">Cofactor metabolism; pyridoxal 5'-phosphate salvage; pyridoxal 5'-phosphate from pyridoxine 5'-phosphate: step 1/1.</text>
</comment>
<dbReference type="NCBIfam" id="NF004231">
    <property type="entry name" value="PRK05679.1"/>
    <property type="match status" value="1"/>
</dbReference>
<comment type="caution">
    <text evidence="5">Lacks conserved residue(s) required for the propagation of feature annotation.</text>
</comment>
<feature type="binding site" evidence="5 6">
    <location>
        <position position="185"/>
    </location>
    <ligand>
        <name>FMN</name>
        <dbReference type="ChEBI" id="CHEBI:58210"/>
    </ligand>
</feature>
<feature type="binding site" evidence="5 6">
    <location>
        <position position="105"/>
    </location>
    <ligand>
        <name>FMN</name>
        <dbReference type="ChEBI" id="CHEBI:58210"/>
    </ligand>
</feature>
<comment type="cofactor">
    <cofactor evidence="5 6">
        <name>FMN</name>
        <dbReference type="ChEBI" id="CHEBI:58210"/>
    </cofactor>
    <text evidence="5 6">Binds 1 FMN per subunit.</text>
</comment>
<dbReference type="SUPFAM" id="SSF50475">
    <property type="entry name" value="FMN-binding split barrel"/>
    <property type="match status" value="1"/>
</dbReference>
<proteinExistence type="inferred from homology"/>
<feature type="binding site" evidence="5 6">
    <location>
        <begin position="140"/>
        <end position="141"/>
    </location>
    <ligand>
        <name>FMN</name>
        <dbReference type="ChEBI" id="CHEBI:58210"/>
    </ligand>
</feature>
<evidence type="ECO:0000259" key="7">
    <source>
        <dbReference type="Pfam" id="PF01243"/>
    </source>
</evidence>
<accession>A0AA37UBG2</accession>
<dbReference type="PANTHER" id="PTHR10851">
    <property type="entry name" value="PYRIDOXINE-5-PHOSPHATE OXIDASE"/>
    <property type="match status" value="1"/>
</dbReference>
<comment type="caution">
    <text evidence="9">The sequence shown here is derived from an EMBL/GenBank/DDBJ whole genome shotgun (WGS) entry which is preliminary data.</text>
</comment>
<keyword evidence="4 5" id="KW-0560">Oxidoreductase</keyword>
<keyword evidence="2 5" id="KW-0285">Flavoprotein</keyword>
<feature type="binding site" evidence="5">
    <location>
        <position position="127"/>
    </location>
    <ligand>
        <name>substrate</name>
    </ligand>
</feature>
<dbReference type="NCBIfam" id="TIGR00558">
    <property type="entry name" value="pdxH"/>
    <property type="match status" value="1"/>
</dbReference>
<sequence>MSESLRRHSDYGQVGLDEADLSRDPVEQFLEWLRDAESAEVFEPNAMVLSTVAADGAPSSRTVLLRAAEPSGFEFVTTLSSRKGTELQARPAVSLLFPWYALRRQVIVLGDAHPITAEESDTYWVDRPRGSQISAWASEQSRPIASRAELERRVAALEERFADGAVPRPSAWGAVRVVPRSIEFWQGRSSRLHDRLRFERADAASPWSVQRYQP</sequence>
<evidence type="ECO:0000256" key="1">
    <source>
        <dbReference type="ARBA" id="ARBA00007301"/>
    </source>
</evidence>